<feature type="transmembrane region" description="Helical" evidence="11">
    <location>
        <begin position="146"/>
        <end position="172"/>
    </location>
</feature>
<keyword evidence="6 11" id="KW-0378">Hydrolase</keyword>
<protein>
    <recommendedName>
        <fullName evidence="11">Protease HtpX homolog</fullName>
        <ecNumber evidence="11">3.4.24.-</ecNumber>
    </recommendedName>
</protein>
<dbReference type="AlphaFoldDB" id="A0A1D3L4G4"/>
<evidence type="ECO:0000256" key="5">
    <source>
        <dbReference type="ARBA" id="ARBA00022723"/>
    </source>
</evidence>
<feature type="binding site" evidence="11">
    <location>
        <position position="136"/>
    </location>
    <ligand>
        <name>Zn(2+)</name>
        <dbReference type="ChEBI" id="CHEBI:29105"/>
        <note>catalytic</note>
    </ligand>
</feature>
<accession>A0A1D3L4G4</accession>
<dbReference type="EMBL" id="LT607756">
    <property type="protein sequence ID" value="SCG86522.1"/>
    <property type="molecule type" value="Genomic_DNA"/>
</dbReference>
<sequence length="282" mass="30505">MFENLKTVFLLTVLTLILVGIGYFIGSLFGMAQFGALIAVLVSAVMNFTSYFFSDRIVLRMYRAKEVSEAEAPVLHQIVSELSMNAGIPKPRIAIIETATPNAFATGRSPSNAVVAVTTGILNLLDRDELEGVISHELSHVKHRDILISAVVATVAGAIAWIANFAQFFAFFGDGDDAGGIVGLILMIIFAPIAAMLIQLAISRSREFKADEGGARISGKPWALANALRKLEMGINAHPMDANPSTAHMFIANPFGGRGSSFVKLFSTHPPMEDRIHRLMEM</sequence>
<keyword evidence="7 11" id="KW-0862">Zinc</keyword>
<dbReference type="GO" id="GO:0005886">
    <property type="term" value="C:plasma membrane"/>
    <property type="evidence" value="ECO:0007669"/>
    <property type="project" value="UniProtKB-SubCell"/>
</dbReference>
<evidence type="ECO:0000256" key="10">
    <source>
        <dbReference type="ARBA" id="ARBA00023136"/>
    </source>
</evidence>
<dbReference type="KEGG" id="mcub:MCBB_1974"/>
<feature type="transmembrane region" description="Helical" evidence="11">
    <location>
        <begin position="7"/>
        <end position="25"/>
    </location>
</feature>
<keyword evidence="10 11" id="KW-0472">Membrane</keyword>
<dbReference type="OrthoDB" id="28389at2157"/>
<evidence type="ECO:0000256" key="11">
    <source>
        <dbReference type="HAMAP-Rule" id="MF_00188"/>
    </source>
</evidence>
<dbReference type="GO" id="GO:0004222">
    <property type="term" value="F:metalloendopeptidase activity"/>
    <property type="evidence" value="ECO:0007669"/>
    <property type="project" value="UniProtKB-UniRule"/>
</dbReference>
<comment type="subcellular location">
    <subcellularLocation>
        <location evidence="11">Cell membrane</location>
        <topology evidence="11">Multi-pass membrane protein</topology>
    </subcellularLocation>
</comment>
<gene>
    <name evidence="13" type="primary">htpX 5</name>
    <name evidence="11" type="synonym">htpX</name>
    <name evidence="13" type="ORF">MCBB_1974</name>
</gene>
<evidence type="ECO:0000256" key="6">
    <source>
        <dbReference type="ARBA" id="ARBA00022801"/>
    </source>
</evidence>
<name>A0A1D3L4G4_9EURY</name>
<evidence type="ECO:0000256" key="2">
    <source>
        <dbReference type="ARBA" id="ARBA00022475"/>
    </source>
</evidence>
<dbReference type="InterPro" id="IPR001915">
    <property type="entry name" value="Peptidase_M48"/>
</dbReference>
<dbReference type="Proteomes" id="UP000094707">
    <property type="component" value="Chromosome I"/>
</dbReference>
<keyword evidence="14" id="KW-1185">Reference proteome</keyword>
<proteinExistence type="inferred from homology"/>
<dbReference type="Gene3D" id="3.30.2010.10">
    <property type="entry name" value="Metalloproteases ('zincins'), catalytic domain"/>
    <property type="match status" value="1"/>
</dbReference>
<dbReference type="GeneID" id="30412810"/>
<evidence type="ECO:0000256" key="7">
    <source>
        <dbReference type="ARBA" id="ARBA00022833"/>
    </source>
</evidence>
<keyword evidence="5 11" id="KW-0479">Metal-binding</keyword>
<evidence type="ECO:0000313" key="13">
    <source>
        <dbReference type="EMBL" id="SCG86522.1"/>
    </source>
</evidence>
<feature type="transmembrane region" description="Helical" evidence="11">
    <location>
        <begin position="178"/>
        <end position="202"/>
    </location>
</feature>
<feature type="domain" description="Peptidase M48" evidence="12">
    <location>
        <begin position="71"/>
        <end position="281"/>
    </location>
</feature>
<keyword evidence="4 11" id="KW-0812">Transmembrane</keyword>
<dbReference type="PANTHER" id="PTHR43221">
    <property type="entry name" value="PROTEASE HTPX"/>
    <property type="match status" value="1"/>
</dbReference>
<feature type="active site" evidence="11">
    <location>
        <position position="137"/>
    </location>
</feature>
<keyword evidence="3 11" id="KW-0645">Protease</keyword>
<comment type="similarity">
    <text evidence="1 11">Belongs to the peptidase M48B family.</text>
</comment>
<dbReference type="STRING" id="118062.MCBB_1974"/>
<keyword evidence="2 11" id="KW-1003">Cell membrane</keyword>
<dbReference type="Pfam" id="PF01435">
    <property type="entry name" value="Peptidase_M48"/>
    <property type="match status" value="1"/>
</dbReference>
<dbReference type="InterPro" id="IPR050083">
    <property type="entry name" value="HtpX_protease"/>
</dbReference>
<evidence type="ECO:0000256" key="3">
    <source>
        <dbReference type="ARBA" id="ARBA00022670"/>
    </source>
</evidence>
<dbReference type="GO" id="GO:0008270">
    <property type="term" value="F:zinc ion binding"/>
    <property type="evidence" value="ECO:0007669"/>
    <property type="project" value="UniProtKB-UniRule"/>
</dbReference>
<evidence type="ECO:0000256" key="1">
    <source>
        <dbReference type="ARBA" id="ARBA00009779"/>
    </source>
</evidence>
<comment type="cofactor">
    <cofactor evidence="11">
        <name>Zn(2+)</name>
        <dbReference type="ChEBI" id="CHEBI:29105"/>
    </cofactor>
    <text evidence="11">Binds 1 zinc ion per subunit.</text>
</comment>
<dbReference type="PANTHER" id="PTHR43221:SF2">
    <property type="entry name" value="PROTEASE HTPX HOMOLOG"/>
    <property type="match status" value="1"/>
</dbReference>
<dbReference type="PATRIC" id="fig|129848.4.peg.2022"/>
<feature type="binding site" evidence="11">
    <location>
        <position position="140"/>
    </location>
    <ligand>
        <name>Zn(2+)</name>
        <dbReference type="ChEBI" id="CHEBI:29105"/>
        <note>catalytic</note>
    </ligand>
</feature>
<dbReference type="HAMAP" id="MF_00188">
    <property type="entry name" value="Pept_M48_protease_HtpX"/>
    <property type="match status" value="1"/>
</dbReference>
<evidence type="ECO:0000256" key="8">
    <source>
        <dbReference type="ARBA" id="ARBA00022989"/>
    </source>
</evidence>
<evidence type="ECO:0000256" key="9">
    <source>
        <dbReference type="ARBA" id="ARBA00023049"/>
    </source>
</evidence>
<evidence type="ECO:0000259" key="12">
    <source>
        <dbReference type="Pfam" id="PF01435"/>
    </source>
</evidence>
<dbReference type="InterPro" id="IPR022919">
    <property type="entry name" value="Pept_M48_protease_HtpX"/>
</dbReference>
<dbReference type="EC" id="3.4.24.-" evidence="11"/>
<organism evidence="13 14">
    <name type="scientific">Methanobacterium congolense</name>
    <dbReference type="NCBI Taxonomy" id="118062"/>
    <lineage>
        <taxon>Archaea</taxon>
        <taxon>Methanobacteriati</taxon>
        <taxon>Methanobacteriota</taxon>
        <taxon>Methanomada group</taxon>
        <taxon>Methanobacteria</taxon>
        <taxon>Methanobacteriales</taxon>
        <taxon>Methanobacteriaceae</taxon>
        <taxon>Methanobacterium</taxon>
    </lineage>
</organism>
<dbReference type="RefSeq" id="WP_071907574.1">
    <property type="nucleotide sequence ID" value="NZ_LT607756.1"/>
</dbReference>
<keyword evidence="8 11" id="KW-1133">Transmembrane helix</keyword>
<reference evidence="13 14" key="1">
    <citation type="submission" date="2016-08" db="EMBL/GenBank/DDBJ databases">
        <authorList>
            <person name="Seilhamer J.J."/>
        </authorList>
    </citation>
    <scope>NUCLEOTIDE SEQUENCE [LARGE SCALE GENOMIC DNA]</scope>
    <source>
        <strain evidence="13">Buetzberg</strain>
    </source>
</reference>
<evidence type="ECO:0000313" key="14">
    <source>
        <dbReference type="Proteomes" id="UP000094707"/>
    </source>
</evidence>
<evidence type="ECO:0000256" key="4">
    <source>
        <dbReference type="ARBA" id="ARBA00022692"/>
    </source>
</evidence>
<dbReference type="CDD" id="cd07336">
    <property type="entry name" value="M48B_HtpX_like"/>
    <property type="match status" value="1"/>
</dbReference>
<feature type="binding site" evidence="11">
    <location>
        <position position="207"/>
    </location>
    <ligand>
        <name>Zn(2+)</name>
        <dbReference type="ChEBI" id="CHEBI:29105"/>
        <note>catalytic</note>
    </ligand>
</feature>
<feature type="transmembrane region" description="Helical" evidence="11">
    <location>
        <begin position="31"/>
        <end position="53"/>
    </location>
</feature>
<keyword evidence="9 11" id="KW-0482">Metalloprotease</keyword>
<dbReference type="GO" id="GO:0006508">
    <property type="term" value="P:proteolysis"/>
    <property type="evidence" value="ECO:0007669"/>
    <property type="project" value="UniProtKB-KW"/>
</dbReference>